<dbReference type="InterPro" id="IPR041371">
    <property type="entry name" value="GH92_N"/>
</dbReference>
<dbReference type="PANTHER" id="PTHR12143:SF43">
    <property type="entry name" value="PUTATIVE-RELATED"/>
    <property type="match status" value="1"/>
</dbReference>
<keyword evidence="5" id="KW-0378">Hydrolase</keyword>
<feature type="compositionally biased region" description="Polar residues" evidence="1">
    <location>
        <begin position="962"/>
        <end position="981"/>
    </location>
</feature>
<evidence type="ECO:0000256" key="1">
    <source>
        <dbReference type="SAM" id="MobiDB-lite"/>
    </source>
</evidence>
<feature type="region of interest" description="Disordered" evidence="1">
    <location>
        <begin position="320"/>
        <end position="355"/>
    </location>
</feature>
<organism evidence="5 6">
    <name type="scientific">Sporolactobacillus mangiferae</name>
    <dbReference type="NCBI Taxonomy" id="2940498"/>
    <lineage>
        <taxon>Bacteria</taxon>
        <taxon>Bacillati</taxon>
        <taxon>Bacillota</taxon>
        <taxon>Bacilli</taxon>
        <taxon>Bacillales</taxon>
        <taxon>Sporolactobacillaceae</taxon>
        <taxon>Sporolactobacillus</taxon>
    </lineage>
</organism>
<reference evidence="5 6" key="1">
    <citation type="submission" date="2022-05" db="EMBL/GenBank/DDBJ databases">
        <title>Sporolactobacillus sp nov CPB3-1, isolated from tree bark (Mangifera indica L.).</title>
        <authorList>
            <person name="Phuengjayaem S."/>
            <person name="Tanasupawat S."/>
        </authorList>
    </citation>
    <scope>NUCLEOTIDE SEQUENCE [LARGE SCALE GENOMIC DNA]</scope>
    <source>
        <strain evidence="5 6">CPB3-1</strain>
    </source>
</reference>
<dbReference type="Gene3D" id="1.20.1050.60">
    <property type="entry name" value="alpha-1,2-mannosidase"/>
    <property type="match status" value="1"/>
</dbReference>
<accession>A0ABT0MB24</accession>
<proteinExistence type="predicted"/>
<dbReference type="Pfam" id="PF07971">
    <property type="entry name" value="Glyco_hydro_92"/>
    <property type="match status" value="1"/>
</dbReference>
<keyword evidence="2" id="KW-0732">Signal</keyword>
<dbReference type="InterPro" id="IPR008979">
    <property type="entry name" value="Galactose-bd-like_sf"/>
</dbReference>
<feature type="signal peptide" evidence="2">
    <location>
        <begin position="1"/>
        <end position="27"/>
    </location>
</feature>
<keyword evidence="6" id="KW-1185">Reference proteome</keyword>
<dbReference type="Gene3D" id="1.20.1610.10">
    <property type="entry name" value="alpha-1,2-mannosidases domains"/>
    <property type="match status" value="1"/>
</dbReference>
<dbReference type="InterPro" id="IPR008928">
    <property type="entry name" value="6-hairpin_glycosidase_sf"/>
</dbReference>
<name>A0ABT0MB24_9BACL</name>
<dbReference type="SUPFAM" id="SSF49785">
    <property type="entry name" value="Galactose-binding domain-like"/>
    <property type="match status" value="1"/>
</dbReference>
<feature type="chain" id="PRO_5045169614" evidence="2">
    <location>
        <begin position="28"/>
        <end position="1212"/>
    </location>
</feature>
<dbReference type="InterPro" id="IPR050883">
    <property type="entry name" value="PNGase"/>
</dbReference>
<dbReference type="NCBIfam" id="TIGR01180">
    <property type="entry name" value="aman2_put"/>
    <property type="match status" value="1"/>
</dbReference>
<dbReference type="Pfam" id="PF17678">
    <property type="entry name" value="Glyco_hydro_92N"/>
    <property type="match status" value="1"/>
</dbReference>
<dbReference type="GO" id="GO:0016798">
    <property type="term" value="F:hydrolase activity, acting on glycosyl bonds"/>
    <property type="evidence" value="ECO:0007669"/>
    <property type="project" value="UniProtKB-KW"/>
</dbReference>
<gene>
    <name evidence="5" type="ORF">M3N64_08930</name>
</gene>
<dbReference type="SUPFAM" id="SSF48208">
    <property type="entry name" value="Six-hairpin glycosidases"/>
    <property type="match status" value="1"/>
</dbReference>
<dbReference type="EMBL" id="JAMAST010000009">
    <property type="protein sequence ID" value="MCL1632073.1"/>
    <property type="molecule type" value="Genomic_DNA"/>
</dbReference>
<evidence type="ECO:0000259" key="4">
    <source>
        <dbReference type="Pfam" id="PF17678"/>
    </source>
</evidence>
<dbReference type="Proteomes" id="UP001203004">
    <property type="component" value="Unassembled WGS sequence"/>
</dbReference>
<dbReference type="EC" id="3.2.1.-" evidence="5"/>
<dbReference type="InterPro" id="IPR014718">
    <property type="entry name" value="GH-type_carb-bd"/>
</dbReference>
<feature type="domain" description="Glycosyl hydrolase family 92 N-terminal" evidence="4">
    <location>
        <begin position="257"/>
        <end position="481"/>
    </location>
</feature>
<dbReference type="PANTHER" id="PTHR12143">
    <property type="entry name" value="PEPTIDE N-GLYCANASE PNGASE -RELATED"/>
    <property type="match status" value="1"/>
</dbReference>
<dbReference type="InterPro" id="IPR012939">
    <property type="entry name" value="Glyco_hydro_92"/>
</dbReference>
<evidence type="ECO:0000313" key="5">
    <source>
        <dbReference type="EMBL" id="MCL1632073.1"/>
    </source>
</evidence>
<dbReference type="Gene3D" id="2.70.98.10">
    <property type="match status" value="1"/>
</dbReference>
<comment type="caution">
    <text evidence="5">The sequence shown here is derived from an EMBL/GenBank/DDBJ whole genome shotgun (WGS) entry which is preliminary data.</text>
</comment>
<evidence type="ECO:0000313" key="6">
    <source>
        <dbReference type="Proteomes" id="UP001203004"/>
    </source>
</evidence>
<feature type="compositionally biased region" description="Polar residues" evidence="1">
    <location>
        <begin position="320"/>
        <end position="346"/>
    </location>
</feature>
<feature type="domain" description="Glycosyl hydrolase family 92" evidence="3">
    <location>
        <begin position="487"/>
        <end position="955"/>
    </location>
</feature>
<dbReference type="Gene3D" id="2.60.120.260">
    <property type="entry name" value="Galactose-binding domain-like"/>
    <property type="match status" value="1"/>
</dbReference>
<evidence type="ECO:0000256" key="2">
    <source>
        <dbReference type="SAM" id="SignalP"/>
    </source>
</evidence>
<dbReference type="InterPro" id="IPR005887">
    <property type="entry name" value="GH92_a_mannosidase_put"/>
</dbReference>
<feature type="region of interest" description="Disordered" evidence="1">
    <location>
        <begin position="962"/>
        <end position="1007"/>
    </location>
</feature>
<protein>
    <submittedName>
        <fullName evidence="5">GH92 family glycosyl hydrolase</fullName>
        <ecNumber evidence="5">3.2.1.-</ecNumber>
    </submittedName>
</protein>
<keyword evidence="5" id="KW-0326">Glycosidase</keyword>
<dbReference type="Gene3D" id="3.30.2080.10">
    <property type="entry name" value="GH92 mannosidase domain"/>
    <property type="match status" value="1"/>
</dbReference>
<dbReference type="RefSeq" id="WP_249101323.1">
    <property type="nucleotide sequence ID" value="NZ_JAMAST010000009.1"/>
</dbReference>
<evidence type="ECO:0000259" key="3">
    <source>
        <dbReference type="Pfam" id="PF07971"/>
    </source>
</evidence>
<sequence length="1212" mass="132291">MASRFSTKLIIFCVCLSMIIFNLPGQASGTVKAAESSSLFTTSFEKGEQQPTWTSTPERTKNEKTLTSGITALNGNGHTMTTLTSNGPDGLYNAAKNAGWSGTRVLTYSGASARSKKGYAYNKLFRVHIPVAENTELSYMIAPQPTKKDSEAQAASYVSIDLAFSDGTYLSQMNAKDQDGITVNPKAQGKSGTLLMNQWNQKKVELGNAAKGKTIVRILLAYHAPKTGVTFKGAIDDIRIGASSTGDLSKESAVDQVNILRGTQSGTAFARGNTTPAIGVPNGFSYWAPALNSSAKEQIYPYSKNNDPNNLPEIQSFSLSQSANDQNGSRQSLQIMPSGFSGTPSASRVGRSKAFKRADESASPYRYAVKFTDGMRAELSATSHASIMHFTFTGNQGSILFDNLDDRGNVTLHPENRSLEGYSDIKNTTTGAVNRLFFYAKVDRPVSDAEQLSGEDRDHVTSFFRFDTSKHRSVTLRMGISLIGTKQAEKNLDQEIDDKTSIKDVEKQAKKAWNQRLKRISIEGAQASQQITLYSNLYRLYLSPNDGSENTGSRKHPDYRYADLSVPGATSNTTTKTGAPVKKGQVYVNSRFAYSMQTVWPAYALLEPHLTGQLINGFLTAFKNGGGFDRDAGTAFADAVIKGVPGVHETSLYQAMLHAASTSEDGQDHSLNSYVPSSVKNSVRQTLTQAANDYALGKFAGYLAHKHPENTTYADDSSYYLSRAQNYLHLFNRSLGRFAARQASGKWAGSKSGTNQTDDSAYAFYVPQDGQALINLFGGKDQLIRQLDTYLNAQPDSKPDDDADTRLALSGKLGQFALDRPASPSLPYMYLTAAAPWMTQSITRTLLNRFYTGGAIGQGYLGSDTGSMLSGYYLFGAAGIYPLQKGSSDYVISAPYFKRMIIRLDNGKELVISAPEASDQNKYVQGVILNGQPLRSVTLSADMLKNGGTLVFDMGTAPSSWGTSSAGLPDSMTAQSTSGSSLFPKPLDDQTTHAAIRKSSSDQAQKRLIDDQAQTATVFDQKRPSIIYHFKAEKRRIKLYTLTSSEGRDTSDPKNWSVWGSNDGTNWDLLDTRVNQSFKWRGMTRGFSIKNPKAYAYYKLEVTKSSSDHPLALGEMQLLGYSGIESGFNAIRSEIIHQFELKNLTESETASLSHALTQAQTAYMDGNLSTSIYYMQSYVQLINSFIYKAIAPEKVRSSLSADAHAMVNLLSD</sequence>